<dbReference type="GO" id="GO:0004557">
    <property type="term" value="F:alpha-galactosidase activity"/>
    <property type="evidence" value="ECO:0007669"/>
    <property type="project" value="UniProtKB-EC"/>
</dbReference>
<dbReference type="CDD" id="cd00161">
    <property type="entry name" value="beta-trefoil_Ricin-like"/>
    <property type="match status" value="1"/>
</dbReference>
<evidence type="ECO:0000256" key="5">
    <source>
        <dbReference type="RuleBase" id="RU361168"/>
    </source>
</evidence>
<comment type="catalytic activity">
    <reaction evidence="5">
        <text>Hydrolysis of terminal, non-reducing alpha-D-galactose residues in alpha-D-galactosides, including galactose oligosaccharides, galactomannans and galactolipids.</text>
        <dbReference type="EC" id="3.2.1.22"/>
    </reaction>
</comment>
<dbReference type="GO" id="GO:0030246">
    <property type="term" value="F:carbohydrate binding"/>
    <property type="evidence" value="ECO:0007669"/>
    <property type="project" value="UniProtKB-KW"/>
</dbReference>
<feature type="domain" description="Ricin B lectin" evidence="7">
    <location>
        <begin position="586"/>
        <end position="723"/>
    </location>
</feature>
<dbReference type="EMBL" id="QUNO01000002">
    <property type="protein sequence ID" value="REH54210.1"/>
    <property type="molecule type" value="Genomic_DNA"/>
</dbReference>
<evidence type="ECO:0000256" key="2">
    <source>
        <dbReference type="ARBA" id="ARBA00022729"/>
    </source>
</evidence>
<sequence length="726" mass="77430">MSLRRLTHSLFCVALLCVLPLPAAHAQSVPDRDGRIQTTSGGLAPMQANGVASTPQLGWSSWSFVRSNPTEANIEAQAKAMHDSGLVAHGYTYLNIDDFYYLNPATTVDAGGRWAIDPNRFPHGMAAVANYVHGLGEKFGMYLTPGIPVAAYKQNTPIEGTTWHAQDIVSDTSKFETNYNFGNGSMYYIDYGKNPSAAQAFLNSWADQLASWGVDYVKLDGVGTWDIPDVQHWSQALNQAGRPIHFELSNSLALSDAATWKQYANGWRIEGDVECYCNTLTNWNNVSQRFGDLPNWTDWASAGGWNDPDSLEIGGNNTGLTADERRTAMTLWAVTASPITLGTDLTQLTSDDLSLLTNDEVLAVDQRGNAARPVDRLTQLQTWATGNADGSYTVALFNLTGSTATVTARWSDLGFGGTASVRDLWTHTDLGNATDTFSASLAPHASRLLRVVPNAGFHYTGMYYTVANANGALDVTSSADGSAVVQRPGNGAADQQWQAVPTGAGTVKLVNRSTGRLLTVPNASPGATLVQSHDTGAAAQWRVSGGTITSAQDGLVVGAGASTVVQAVGTGAADQQWQLTPAVDAGTRFKVVNLNSGGRMDVDNDSTADGAKVLQWEDNERTDQLWTFAPAGNGLYTITDVNSGKLLNVPGASTSQGTQLIQYHDDGNLNSRWRLVDAGPNRVKIVSASSGLELDAYNNSLSDGAAVIQWPDNTGANQKWTLVPAS</sequence>
<dbReference type="InterPro" id="IPR017853">
    <property type="entry name" value="GH"/>
</dbReference>
<name>A0A3E0I6H1_9PSEU</name>
<dbReference type="Gene3D" id="2.60.40.1180">
    <property type="entry name" value="Golgi alpha-mannosidase II"/>
    <property type="match status" value="1"/>
</dbReference>
<organism evidence="8 9">
    <name type="scientific">Kutzneria buriramensis</name>
    <dbReference type="NCBI Taxonomy" id="1045776"/>
    <lineage>
        <taxon>Bacteria</taxon>
        <taxon>Bacillati</taxon>
        <taxon>Actinomycetota</taxon>
        <taxon>Actinomycetes</taxon>
        <taxon>Pseudonocardiales</taxon>
        <taxon>Pseudonocardiaceae</taxon>
        <taxon>Kutzneria</taxon>
    </lineage>
</organism>
<keyword evidence="4 5" id="KW-0326">Glycosidase</keyword>
<dbReference type="Proteomes" id="UP000256269">
    <property type="component" value="Unassembled WGS sequence"/>
</dbReference>
<evidence type="ECO:0000259" key="7">
    <source>
        <dbReference type="SMART" id="SM00458"/>
    </source>
</evidence>
<dbReference type="InterPro" id="IPR013785">
    <property type="entry name" value="Aldolase_TIM"/>
</dbReference>
<keyword evidence="8" id="KW-0430">Lectin</keyword>
<feature type="chain" id="PRO_5017603414" description="Alpha-galactosidase" evidence="6">
    <location>
        <begin position="27"/>
        <end position="726"/>
    </location>
</feature>
<keyword evidence="5" id="KW-1015">Disulfide bond</keyword>
<keyword evidence="9" id="KW-1185">Reference proteome</keyword>
<feature type="signal peptide" evidence="6">
    <location>
        <begin position="1"/>
        <end position="26"/>
    </location>
</feature>
<proteinExistence type="inferred from homology"/>
<evidence type="ECO:0000256" key="6">
    <source>
        <dbReference type="SAM" id="SignalP"/>
    </source>
</evidence>
<dbReference type="SUPFAM" id="SSF50370">
    <property type="entry name" value="Ricin B-like lectins"/>
    <property type="match status" value="2"/>
</dbReference>
<gene>
    <name evidence="8" type="ORF">BCF44_102442</name>
</gene>
<dbReference type="Pfam" id="PF17801">
    <property type="entry name" value="Melibiase_C"/>
    <property type="match status" value="1"/>
</dbReference>
<dbReference type="PRINTS" id="PR00740">
    <property type="entry name" value="GLHYDRLASE27"/>
</dbReference>
<dbReference type="GO" id="GO:0005975">
    <property type="term" value="P:carbohydrate metabolic process"/>
    <property type="evidence" value="ECO:0007669"/>
    <property type="project" value="InterPro"/>
</dbReference>
<dbReference type="Gene3D" id="2.80.10.50">
    <property type="match status" value="4"/>
</dbReference>
<evidence type="ECO:0000256" key="1">
    <source>
        <dbReference type="ARBA" id="ARBA00009743"/>
    </source>
</evidence>
<dbReference type="AlphaFoldDB" id="A0A3E0I6H1"/>
<comment type="similarity">
    <text evidence="1 5">Belongs to the glycosyl hydrolase 27 family.</text>
</comment>
<accession>A0A3E0I6H1</accession>
<feature type="domain" description="Ricin B lectin" evidence="7">
    <location>
        <begin position="460"/>
        <end position="580"/>
    </location>
</feature>
<dbReference type="Pfam" id="PF16499">
    <property type="entry name" value="Melibiase_2"/>
    <property type="match status" value="2"/>
</dbReference>
<comment type="caution">
    <text evidence="8">The sequence shown here is derived from an EMBL/GenBank/DDBJ whole genome shotgun (WGS) entry which is preliminary data.</text>
</comment>
<dbReference type="Gene3D" id="3.20.20.70">
    <property type="entry name" value="Aldolase class I"/>
    <property type="match status" value="1"/>
</dbReference>
<dbReference type="InterPro" id="IPR002241">
    <property type="entry name" value="Glyco_hydro_27"/>
</dbReference>
<protein>
    <recommendedName>
        <fullName evidence="5">Alpha-galactosidase</fullName>
        <ecNumber evidence="5">3.2.1.22</ecNumber>
    </recommendedName>
    <alternativeName>
        <fullName evidence="5">Melibiase</fullName>
    </alternativeName>
</protein>
<dbReference type="SUPFAM" id="SSF51011">
    <property type="entry name" value="Glycosyl hydrolase domain"/>
    <property type="match status" value="1"/>
</dbReference>
<dbReference type="InterPro" id="IPR035992">
    <property type="entry name" value="Ricin_B-like_lectins"/>
</dbReference>
<keyword evidence="3 5" id="KW-0378">Hydrolase</keyword>
<reference evidence="8 9" key="1">
    <citation type="submission" date="2018-08" db="EMBL/GenBank/DDBJ databases">
        <title>Genomic Encyclopedia of Archaeal and Bacterial Type Strains, Phase II (KMG-II): from individual species to whole genera.</title>
        <authorList>
            <person name="Goeker M."/>
        </authorList>
    </citation>
    <scope>NUCLEOTIDE SEQUENCE [LARGE SCALE GENOMIC DNA]</scope>
    <source>
        <strain evidence="8 9">DSM 45791</strain>
    </source>
</reference>
<dbReference type="EC" id="3.2.1.22" evidence="5"/>
<dbReference type="PANTHER" id="PTHR11452">
    <property type="entry name" value="ALPHA-GALACTOSIDASE/ALPHA-N-ACETYLGALACTOSAMINIDASE"/>
    <property type="match status" value="1"/>
</dbReference>
<dbReference type="SUPFAM" id="SSF51445">
    <property type="entry name" value="(Trans)glycosidases"/>
    <property type="match status" value="1"/>
</dbReference>
<dbReference type="PROSITE" id="PS50231">
    <property type="entry name" value="RICIN_B_LECTIN"/>
    <property type="match status" value="2"/>
</dbReference>
<evidence type="ECO:0000256" key="4">
    <source>
        <dbReference type="ARBA" id="ARBA00023295"/>
    </source>
</evidence>
<dbReference type="CDD" id="cd14792">
    <property type="entry name" value="GH27"/>
    <property type="match status" value="1"/>
</dbReference>
<dbReference type="PANTHER" id="PTHR11452:SF42">
    <property type="entry name" value="ALPHA-GALACTOSIDASE"/>
    <property type="match status" value="1"/>
</dbReference>
<keyword evidence="2 6" id="KW-0732">Signal</keyword>
<dbReference type="SMART" id="SM00458">
    <property type="entry name" value="RICIN"/>
    <property type="match status" value="2"/>
</dbReference>
<dbReference type="InterPro" id="IPR000772">
    <property type="entry name" value="Ricin_B_lectin"/>
</dbReference>
<evidence type="ECO:0000313" key="9">
    <source>
        <dbReference type="Proteomes" id="UP000256269"/>
    </source>
</evidence>
<dbReference type="InterPro" id="IPR041233">
    <property type="entry name" value="Melibiase_C"/>
</dbReference>
<evidence type="ECO:0000313" key="8">
    <source>
        <dbReference type="EMBL" id="REH54210.1"/>
    </source>
</evidence>
<dbReference type="Pfam" id="PF14200">
    <property type="entry name" value="RicinB_lectin_2"/>
    <property type="match status" value="3"/>
</dbReference>
<dbReference type="InterPro" id="IPR013780">
    <property type="entry name" value="Glyco_hydro_b"/>
</dbReference>
<evidence type="ECO:0000256" key="3">
    <source>
        <dbReference type="ARBA" id="ARBA00022801"/>
    </source>
</evidence>